<dbReference type="SUPFAM" id="SSF56059">
    <property type="entry name" value="Glutathione synthetase ATP-binding domain-like"/>
    <property type="match status" value="1"/>
</dbReference>
<dbReference type="InterPro" id="IPR005494">
    <property type="entry name" value="GSPS_pre-ATP-grasp-like_dom"/>
</dbReference>
<evidence type="ECO:0000256" key="2">
    <source>
        <dbReference type="ARBA" id="ARBA00022723"/>
    </source>
</evidence>
<name>A0A1R2BCA1_9CILI</name>
<dbReference type="Proteomes" id="UP000187209">
    <property type="component" value="Unassembled WGS sequence"/>
</dbReference>
<sequence length="402" mass="45858">MASGFSRITQKITSTSIKFLDPKNPVEKYFGKYWGYNLTSENDENVSYYLFTADFTKKIQQATEELNKMCLRCTDIAIKDDNILGKFGIPTWMWPHIKKSWSDWHEGKKHTISGRFDLASNGNELKLIEYNSDSAGTIVEAALVQDKWALSSGCNIGRSSGENLQQLIATECKTAYSGFVHIMIDSDPEEIIISHLMQQIFNKIGIKTKTIVGADFESGGDGKYYDHSGNQISQVWKTWSWDTIISNYESKKSSNKVKICDVLLDPNIMIMEPLWKTVTSNKAILPMLWELYPNHEYLLRTEWSIGEYFQNKPYVKKPIVGRCGQNVEIIGESGSKIAKKDGKFGNRDSIYQEVFKIIPHSGYYPIIGSWIIGYDYGGFGIREDKKRITEYNSPFACCRISE</sequence>
<keyword evidence="8" id="KW-1185">Reference proteome</keyword>
<protein>
    <recommendedName>
        <fullName evidence="6">Glutathionylspermidine synthase pre-ATP-grasp-like domain-containing protein</fullName>
    </recommendedName>
</protein>
<keyword evidence="5" id="KW-0460">Magnesium</keyword>
<evidence type="ECO:0000256" key="5">
    <source>
        <dbReference type="ARBA" id="ARBA00022842"/>
    </source>
</evidence>
<evidence type="ECO:0000313" key="7">
    <source>
        <dbReference type="EMBL" id="OMJ74401.1"/>
    </source>
</evidence>
<keyword evidence="4" id="KW-0067">ATP-binding</keyword>
<dbReference type="GO" id="GO:0046872">
    <property type="term" value="F:metal ion binding"/>
    <property type="evidence" value="ECO:0007669"/>
    <property type="project" value="UniProtKB-KW"/>
</dbReference>
<accession>A0A1R2BCA1</accession>
<evidence type="ECO:0000256" key="4">
    <source>
        <dbReference type="ARBA" id="ARBA00022840"/>
    </source>
</evidence>
<keyword evidence="2" id="KW-0479">Metal-binding</keyword>
<proteinExistence type="predicted"/>
<dbReference type="GO" id="GO:0016874">
    <property type="term" value="F:ligase activity"/>
    <property type="evidence" value="ECO:0007669"/>
    <property type="project" value="UniProtKB-KW"/>
</dbReference>
<dbReference type="InterPro" id="IPR016185">
    <property type="entry name" value="PreATP-grasp_dom_sf"/>
</dbReference>
<dbReference type="Gene3D" id="3.30.1490.330">
    <property type="match status" value="1"/>
</dbReference>
<dbReference type="AlphaFoldDB" id="A0A1R2BCA1"/>
<keyword evidence="3" id="KW-0547">Nucleotide-binding</keyword>
<dbReference type="EMBL" id="MPUH01000754">
    <property type="protein sequence ID" value="OMJ74401.1"/>
    <property type="molecule type" value="Genomic_DNA"/>
</dbReference>
<feature type="domain" description="Glutathionylspermidine synthase pre-ATP-grasp-like" evidence="6">
    <location>
        <begin position="45"/>
        <end position="400"/>
    </location>
</feature>
<evidence type="ECO:0000313" key="8">
    <source>
        <dbReference type="Proteomes" id="UP000187209"/>
    </source>
</evidence>
<evidence type="ECO:0000256" key="3">
    <source>
        <dbReference type="ARBA" id="ARBA00022741"/>
    </source>
</evidence>
<evidence type="ECO:0000259" key="6">
    <source>
        <dbReference type="Pfam" id="PF03738"/>
    </source>
</evidence>
<organism evidence="7 8">
    <name type="scientific">Stentor coeruleus</name>
    <dbReference type="NCBI Taxonomy" id="5963"/>
    <lineage>
        <taxon>Eukaryota</taxon>
        <taxon>Sar</taxon>
        <taxon>Alveolata</taxon>
        <taxon>Ciliophora</taxon>
        <taxon>Postciliodesmatophora</taxon>
        <taxon>Heterotrichea</taxon>
        <taxon>Heterotrichida</taxon>
        <taxon>Stentoridae</taxon>
        <taxon>Stentor</taxon>
    </lineage>
</organism>
<reference evidence="7 8" key="1">
    <citation type="submission" date="2016-11" db="EMBL/GenBank/DDBJ databases">
        <title>The macronuclear genome of Stentor coeruleus: a giant cell with tiny introns.</title>
        <authorList>
            <person name="Slabodnick M."/>
            <person name="Ruby J.G."/>
            <person name="Reiff S.B."/>
            <person name="Swart E.C."/>
            <person name="Gosai S."/>
            <person name="Prabakaran S."/>
            <person name="Witkowska E."/>
            <person name="Larue G.E."/>
            <person name="Fisher S."/>
            <person name="Freeman R.M."/>
            <person name="Gunawardena J."/>
            <person name="Chu W."/>
            <person name="Stover N.A."/>
            <person name="Gregory B.D."/>
            <person name="Nowacki M."/>
            <person name="Derisi J."/>
            <person name="Roy S.W."/>
            <person name="Marshall W.F."/>
            <person name="Sood P."/>
        </authorList>
    </citation>
    <scope>NUCLEOTIDE SEQUENCE [LARGE SCALE GENOMIC DNA]</scope>
    <source>
        <strain evidence="7">WM001</strain>
    </source>
</reference>
<dbReference type="OrthoDB" id="64566at2759"/>
<dbReference type="GO" id="GO:0005524">
    <property type="term" value="F:ATP binding"/>
    <property type="evidence" value="ECO:0007669"/>
    <property type="project" value="UniProtKB-KW"/>
</dbReference>
<keyword evidence="1" id="KW-0436">Ligase</keyword>
<gene>
    <name evidence="7" type="ORF">SteCoe_26699</name>
</gene>
<comment type="caution">
    <text evidence="7">The sequence shown here is derived from an EMBL/GenBank/DDBJ whole genome shotgun (WGS) entry which is preliminary data.</text>
</comment>
<evidence type="ECO:0000256" key="1">
    <source>
        <dbReference type="ARBA" id="ARBA00022598"/>
    </source>
</evidence>
<dbReference type="Pfam" id="PF03738">
    <property type="entry name" value="GSP_synth"/>
    <property type="match status" value="1"/>
</dbReference>
<dbReference type="SUPFAM" id="SSF52440">
    <property type="entry name" value="PreATP-grasp domain"/>
    <property type="match status" value="1"/>
</dbReference>